<keyword evidence="2 3" id="KW-0378">Hydrolase</keyword>
<dbReference type="AlphaFoldDB" id="A0A6N2X3K7"/>
<protein>
    <recommendedName>
        <fullName evidence="3">Probable chemoreceptor glutamine deamidase CheD</fullName>
        <ecNumber evidence="3">3.5.1.44</ecNumber>
    </recommendedName>
</protein>
<gene>
    <name evidence="4" type="primary">cheD_2</name>
    <name evidence="3" type="synonym">cheD</name>
    <name evidence="4" type="ORF">CBLFYP116_04374</name>
</gene>
<dbReference type="PANTHER" id="PTHR35147:SF1">
    <property type="entry name" value="CHEMORECEPTOR GLUTAMINE DEAMIDASE CHED-RELATED"/>
    <property type="match status" value="1"/>
</dbReference>
<dbReference type="PROSITE" id="PS51257">
    <property type="entry name" value="PROKAR_LIPOPROTEIN"/>
    <property type="match status" value="1"/>
</dbReference>
<comment type="catalytic activity">
    <reaction evidence="3">
        <text>L-glutaminyl-[protein] + H2O = L-glutamyl-[protein] + NH4(+)</text>
        <dbReference type="Rhea" id="RHEA:16441"/>
        <dbReference type="Rhea" id="RHEA-COMP:10207"/>
        <dbReference type="Rhea" id="RHEA-COMP:10208"/>
        <dbReference type="ChEBI" id="CHEBI:15377"/>
        <dbReference type="ChEBI" id="CHEBI:28938"/>
        <dbReference type="ChEBI" id="CHEBI:29973"/>
        <dbReference type="ChEBI" id="CHEBI:30011"/>
        <dbReference type="EC" id="3.5.1.44"/>
    </reaction>
</comment>
<comment type="similarity">
    <text evidence="3">Belongs to the CheD family.</text>
</comment>
<dbReference type="SUPFAM" id="SSF64438">
    <property type="entry name" value="CNF1/YfiH-like putative cysteine hydrolases"/>
    <property type="match status" value="1"/>
</dbReference>
<dbReference type="GeneID" id="23113910"/>
<evidence type="ECO:0000256" key="2">
    <source>
        <dbReference type="ARBA" id="ARBA00022801"/>
    </source>
</evidence>
<keyword evidence="1 3" id="KW-0145">Chemotaxis</keyword>
<dbReference type="HAMAP" id="MF_01440">
    <property type="entry name" value="CheD"/>
    <property type="match status" value="1"/>
</dbReference>
<reference evidence="4" key="1">
    <citation type="submission" date="2019-11" db="EMBL/GenBank/DDBJ databases">
        <authorList>
            <person name="Feng L."/>
        </authorList>
    </citation>
    <scope>NUCLEOTIDE SEQUENCE</scope>
    <source>
        <strain evidence="4">CbolteaeLFYP116</strain>
    </source>
</reference>
<name>A0A6N2X3K7_9FIRM</name>
<dbReference type="Pfam" id="PF03975">
    <property type="entry name" value="CheD"/>
    <property type="match status" value="1"/>
</dbReference>
<accession>A0A6N2X3K7</accession>
<dbReference type="GO" id="GO:0050568">
    <property type="term" value="F:protein-glutamine glutaminase activity"/>
    <property type="evidence" value="ECO:0007669"/>
    <property type="project" value="UniProtKB-UniRule"/>
</dbReference>
<dbReference type="Gene3D" id="3.30.1330.200">
    <property type="match status" value="1"/>
</dbReference>
<dbReference type="EMBL" id="CACRTF010000017">
    <property type="protein sequence ID" value="VYT48779.1"/>
    <property type="molecule type" value="Genomic_DNA"/>
</dbReference>
<evidence type="ECO:0000256" key="1">
    <source>
        <dbReference type="ARBA" id="ARBA00022500"/>
    </source>
</evidence>
<comment type="function">
    <text evidence="3">Probably deamidates glutamine residues to glutamate on methyl-accepting chemotaxis receptors (MCPs), playing an important role in chemotaxis.</text>
</comment>
<evidence type="ECO:0000256" key="3">
    <source>
        <dbReference type="HAMAP-Rule" id="MF_01440"/>
    </source>
</evidence>
<dbReference type="PANTHER" id="PTHR35147">
    <property type="entry name" value="CHEMORECEPTOR GLUTAMINE DEAMIDASE CHED-RELATED"/>
    <property type="match status" value="1"/>
</dbReference>
<dbReference type="InterPro" id="IPR005659">
    <property type="entry name" value="Chemorcpt_Glu_NH3ase_CheD"/>
</dbReference>
<dbReference type="GO" id="GO:0006935">
    <property type="term" value="P:chemotaxis"/>
    <property type="evidence" value="ECO:0007669"/>
    <property type="project" value="UniProtKB-UniRule"/>
</dbReference>
<organism evidence="4">
    <name type="scientific">Enterocloster bolteae</name>
    <dbReference type="NCBI Taxonomy" id="208479"/>
    <lineage>
        <taxon>Bacteria</taxon>
        <taxon>Bacillati</taxon>
        <taxon>Bacillota</taxon>
        <taxon>Clostridia</taxon>
        <taxon>Lachnospirales</taxon>
        <taxon>Lachnospiraceae</taxon>
        <taxon>Enterocloster</taxon>
    </lineage>
</organism>
<dbReference type="InterPro" id="IPR011324">
    <property type="entry name" value="Cytotoxic_necrot_fac-like_cat"/>
</dbReference>
<dbReference type="RefSeq" id="WP_002575957.1">
    <property type="nucleotide sequence ID" value="NZ_BAABZS010000001.1"/>
</dbReference>
<evidence type="ECO:0000313" key="4">
    <source>
        <dbReference type="EMBL" id="VYT48779.1"/>
    </source>
</evidence>
<dbReference type="CDD" id="cd16352">
    <property type="entry name" value="CheD"/>
    <property type="match status" value="1"/>
</dbReference>
<proteinExistence type="inferred from homology"/>
<dbReference type="EC" id="3.5.1.44" evidence="3"/>
<keyword evidence="4" id="KW-0675">Receptor</keyword>
<sequence length="158" mass="17308">MDKIIVGIAEGKVARENQVLISYALGSCVGVCLYDPRERIAGMAHIILPGRKYSAHWDNAYKFADEGIHGLMNQMREQGARPADLIAKIAGGARMFGPSSGKMDIGQQNVEAVRESLAQEGIRLVAQHTGRNYGRTILFYAENGRLEVNTVRHSAIVL</sequence>
<dbReference type="InterPro" id="IPR038592">
    <property type="entry name" value="CheD-like_sf"/>
</dbReference>